<gene>
    <name evidence="7" type="ORF">COLSTE_01002</name>
</gene>
<evidence type="ECO:0000313" key="7">
    <source>
        <dbReference type="EMBL" id="EEA90796.1"/>
    </source>
</evidence>
<keyword evidence="1" id="KW-0004">4Fe-4S</keyword>
<proteinExistence type="predicted"/>
<dbReference type="InterPro" id="IPR050572">
    <property type="entry name" value="Fe-S_Ferredoxin"/>
</dbReference>
<dbReference type="PROSITE" id="PS51379">
    <property type="entry name" value="4FE4S_FER_2"/>
    <property type="match status" value="2"/>
</dbReference>
<protein>
    <submittedName>
        <fullName evidence="7">4Fe-4S binding domain protein</fullName>
    </submittedName>
</protein>
<comment type="caution">
    <text evidence="7">The sequence shown here is derived from an EMBL/GenBank/DDBJ whole genome shotgun (WGS) entry which is preliminary data.</text>
</comment>
<dbReference type="PANTHER" id="PTHR43687">
    <property type="entry name" value="ADENYLYLSULFATE REDUCTASE, BETA SUBUNIT"/>
    <property type="match status" value="1"/>
</dbReference>
<evidence type="ECO:0000313" key="8">
    <source>
        <dbReference type="Proteomes" id="UP000003560"/>
    </source>
</evidence>
<dbReference type="PANTHER" id="PTHR43687:SF1">
    <property type="entry name" value="FERREDOXIN III"/>
    <property type="match status" value="1"/>
</dbReference>
<keyword evidence="8" id="KW-1185">Reference proteome</keyword>
<feature type="region of interest" description="Disordered" evidence="5">
    <location>
        <begin position="105"/>
        <end position="157"/>
    </location>
</feature>
<dbReference type="PROSITE" id="PS00198">
    <property type="entry name" value="4FE4S_FER_1"/>
    <property type="match status" value="2"/>
</dbReference>
<dbReference type="InterPro" id="IPR017900">
    <property type="entry name" value="4Fe4S_Fe_S_CS"/>
</dbReference>
<feature type="domain" description="4Fe-4S ferredoxin-type" evidence="6">
    <location>
        <begin position="61"/>
        <end position="90"/>
    </location>
</feature>
<dbReference type="HOGENOM" id="CLU_067218_4_6_11"/>
<evidence type="ECO:0000256" key="4">
    <source>
        <dbReference type="ARBA" id="ARBA00023014"/>
    </source>
</evidence>
<reference evidence="7 8" key="2">
    <citation type="submission" date="2008-10" db="EMBL/GenBank/DDBJ databases">
        <authorList>
            <person name="Fulton L."/>
            <person name="Clifton S."/>
            <person name="Fulton B."/>
            <person name="Xu J."/>
            <person name="Minx P."/>
            <person name="Pepin K.H."/>
            <person name="Johnson M."/>
            <person name="Thiruvilangam P."/>
            <person name="Bhonagiri V."/>
            <person name="Nash W.E."/>
            <person name="Mardis E.R."/>
            <person name="Wilson R.K."/>
        </authorList>
    </citation>
    <scope>NUCLEOTIDE SEQUENCE [LARGE SCALE GENOMIC DNA]</scope>
    <source>
        <strain evidence="7 8">DSM 13279</strain>
    </source>
</reference>
<reference evidence="7 8" key="1">
    <citation type="submission" date="2008-10" db="EMBL/GenBank/DDBJ databases">
        <title>Draft genome sequence of Collinsella stercoris (DSM 13279).</title>
        <authorList>
            <person name="Sudarsanam P."/>
            <person name="Ley R."/>
            <person name="Guruge J."/>
            <person name="Turnbaugh P.J."/>
            <person name="Mahowald M."/>
            <person name="Liep D."/>
            <person name="Gordon J."/>
        </authorList>
    </citation>
    <scope>NUCLEOTIDE SEQUENCE [LARGE SCALE GENOMIC DNA]</scope>
    <source>
        <strain evidence="7 8">DSM 13279</strain>
    </source>
</reference>
<dbReference type="STRING" id="445975.COLSTE_01002"/>
<dbReference type="GO" id="GO:0051539">
    <property type="term" value="F:4 iron, 4 sulfur cluster binding"/>
    <property type="evidence" value="ECO:0007669"/>
    <property type="project" value="UniProtKB-KW"/>
</dbReference>
<evidence type="ECO:0000259" key="6">
    <source>
        <dbReference type="PROSITE" id="PS51379"/>
    </source>
</evidence>
<evidence type="ECO:0000256" key="5">
    <source>
        <dbReference type="SAM" id="MobiDB-lite"/>
    </source>
</evidence>
<evidence type="ECO:0000256" key="2">
    <source>
        <dbReference type="ARBA" id="ARBA00022723"/>
    </source>
</evidence>
<feature type="domain" description="4Fe-4S ferredoxin-type" evidence="6">
    <location>
        <begin position="30"/>
        <end position="59"/>
    </location>
</feature>
<name>B6GAA6_9ACTN</name>
<accession>B6GAA6</accession>
<dbReference type="Proteomes" id="UP000003560">
    <property type="component" value="Unassembled WGS sequence"/>
</dbReference>
<dbReference type="AlphaFoldDB" id="B6GAA6"/>
<keyword evidence="4" id="KW-0411">Iron-sulfur</keyword>
<dbReference type="EMBL" id="ABXJ01000057">
    <property type="protein sequence ID" value="EEA90796.1"/>
    <property type="molecule type" value="Genomic_DNA"/>
</dbReference>
<dbReference type="Pfam" id="PF12838">
    <property type="entry name" value="Fer4_7"/>
    <property type="match status" value="1"/>
</dbReference>
<keyword evidence="2" id="KW-0479">Metal-binding</keyword>
<organism evidence="7 8">
    <name type="scientific">Collinsella stercoris DSM 13279</name>
    <dbReference type="NCBI Taxonomy" id="445975"/>
    <lineage>
        <taxon>Bacteria</taxon>
        <taxon>Bacillati</taxon>
        <taxon>Actinomycetota</taxon>
        <taxon>Coriobacteriia</taxon>
        <taxon>Coriobacteriales</taxon>
        <taxon>Coriobacteriaceae</taxon>
        <taxon>Collinsella</taxon>
    </lineage>
</organism>
<feature type="compositionally biased region" description="Basic and acidic residues" evidence="5">
    <location>
        <begin position="148"/>
        <end position="157"/>
    </location>
</feature>
<evidence type="ECO:0000256" key="3">
    <source>
        <dbReference type="ARBA" id="ARBA00023004"/>
    </source>
</evidence>
<dbReference type="InterPro" id="IPR017896">
    <property type="entry name" value="4Fe4S_Fe-S-bd"/>
</dbReference>
<keyword evidence="3" id="KW-0408">Iron</keyword>
<dbReference type="Gene3D" id="3.30.70.3270">
    <property type="match status" value="1"/>
</dbReference>
<dbReference type="GO" id="GO:0046872">
    <property type="term" value="F:metal ion binding"/>
    <property type="evidence" value="ECO:0007669"/>
    <property type="project" value="UniProtKB-KW"/>
</dbReference>
<dbReference type="SUPFAM" id="SSF54862">
    <property type="entry name" value="4Fe-4S ferredoxins"/>
    <property type="match status" value="1"/>
</dbReference>
<dbReference type="eggNOG" id="COG1143">
    <property type="taxonomic scope" value="Bacteria"/>
</dbReference>
<sequence length="157" mass="16761">MTLRSLFGKPATVQYPAEQVPAMSYEHMRGHVECDMDTCILCGMCQRACPVGAIAVDRKGGTWSIDQYRCIQCASCTRECPKSCLSMGTSCAPATTDLAVTTLHKPVEEKPATGEGASGAGAEKPARKKVRLTPEQEARVAAARARKAAKEATRADV</sequence>
<evidence type="ECO:0000256" key="1">
    <source>
        <dbReference type="ARBA" id="ARBA00022485"/>
    </source>
</evidence>